<evidence type="ECO:0000256" key="5">
    <source>
        <dbReference type="ARBA" id="ARBA00023136"/>
    </source>
</evidence>
<evidence type="ECO:0000313" key="7">
    <source>
        <dbReference type="Proteomes" id="UP000318946"/>
    </source>
</evidence>
<accession>A0A3D3YNS3</accession>
<dbReference type="PANTHER" id="PTHR33529:SF6">
    <property type="entry name" value="YJGP_YJGQ FAMILY PERMEASE"/>
    <property type="match status" value="1"/>
</dbReference>
<accession>A0A4Y1WXX8</accession>
<keyword evidence="3" id="KW-0812">Transmembrane</keyword>
<keyword evidence="4" id="KW-1133">Transmembrane helix</keyword>
<dbReference type="GO" id="GO:0015920">
    <property type="term" value="P:lipopolysaccharide transport"/>
    <property type="evidence" value="ECO:0007669"/>
    <property type="project" value="TreeGrafter"/>
</dbReference>
<organism evidence="6 7">
    <name type="scientific">Alistipes communis</name>
    <dbReference type="NCBI Taxonomy" id="2585118"/>
    <lineage>
        <taxon>Bacteria</taxon>
        <taxon>Pseudomonadati</taxon>
        <taxon>Bacteroidota</taxon>
        <taxon>Bacteroidia</taxon>
        <taxon>Bacteroidales</taxon>
        <taxon>Rikenellaceae</taxon>
        <taxon>Alistipes</taxon>
    </lineage>
</organism>
<dbReference type="GO" id="GO:0043190">
    <property type="term" value="C:ATP-binding cassette (ABC) transporter complex"/>
    <property type="evidence" value="ECO:0007669"/>
    <property type="project" value="TreeGrafter"/>
</dbReference>
<dbReference type="Proteomes" id="UP000318946">
    <property type="component" value="Chromosome"/>
</dbReference>
<name>A0A3D3YNS3_9BACT</name>
<dbReference type="GeneID" id="78343149"/>
<reference evidence="7" key="1">
    <citation type="submission" date="2019-06" db="EMBL/GenBank/DDBJ databases">
        <title>Alistipes onderdonkii subsp. vulgaris subsp. nov., Alistipes dispar sp. nov. and Alistipes communis sp. nov., isolated from human faeces, and creation of Alistipes onderdonkii subsp. onderdonkii subsp. nov.</title>
        <authorList>
            <person name="Sakamoto M."/>
            <person name="Ikeyama N."/>
            <person name="Ogata Y."/>
            <person name="Suda W."/>
            <person name="Iino T."/>
            <person name="Hattori M."/>
            <person name="Ohkuma M."/>
        </authorList>
    </citation>
    <scope>NUCLEOTIDE SEQUENCE [LARGE SCALE GENOMIC DNA]</scope>
    <source>
        <strain evidence="7">5CBH24</strain>
    </source>
</reference>
<dbReference type="AlphaFoldDB" id="A0A3D3YNS3"/>
<evidence type="ECO:0000256" key="1">
    <source>
        <dbReference type="ARBA" id="ARBA00004651"/>
    </source>
</evidence>
<dbReference type="OrthoDB" id="1096108at2"/>
<keyword evidence="2" id="KW-1003">Cell membrane</keyword>
<protein>
    <submittedName>
        <fullName evidence="6">Membrane protein</fullName>
    </submittedName>
</protein>
<dbReference type="Pfam" id="PF03739">
    <property type="entry name" value="LptF_LptG"/>
    <property type="match status" value="1"/>
</dbReference>
<dbReference type="EMBL" id="AP019735">
    <property type="protein sequence ID" value="BBL05119.1"/>
    <property type="molecule type" value="Genomic_DNA"/>
</dbReference>
<proteinExistence type="predicted"/>
<gene>
    <name evidence="6" type="ORF">A5CBH24_24320</name>
</gene>
<sequence length="500" mass="56835">MKTIHKLVLKSYLGPMFLTFFIVMFVLMMNFIWRYIDELVGKGLDAGVIIELMSYAMANMIPMGLPLAMLLAAIMTLGNLGENYELLAMKSAGMSLPKILKPLIIVVGIIAIGSFFVVNNLVPYANKKMLSILYDIRQQKQVIEFQDGLFFNGIEDMSIRVGKQDPKTHLLRDVLIYDNRNINGNMTTTVADSGYIRLSDDKKYLLVTLFNGETYEQTRNYQWYSKSALRHHIFEKQDGVIPMEGFGFERSDANFSNQSTTKNIAQLDRAIDSLELTVNSATTRSYEPLLREQIFANDNQVLPLPDSARIDKSGFRDALIADSIARLGLRDRDKVWGIARANAKNSRGLFSFDESTAKEALNQLYRSKIEWHRKISLPISIMIFFLIGAPLGAIIRKGGLGTPIVISVIFFVIYYIISISGEKAAREGNWEAFYGMWLSSFILAPIAVYLTYKATNDSVLLDVDWYTGRIKYYKEKWGIHTPKWMSALAGRFKRKPEENK</sequence>
<dbReference type="RefSeq" id="WP_019129439.1">
    <property type="nucleotide sequence ID" value="NZ_AP019735.1"/>
</dbReference>
<evidence type="ECO:0000256" key="3">
    <source>
        <dbReference type="ARBA" id="ARBA00022692"/>
    </source>
</evidence>
<evidence type="ECO:0000313" key="6">
    <source>
        <dbReference type="EMBL" id="BBL05119.1"/>
    </source>
</evidence>
<dbReference type="PANTHER" id="PTHR33529">
    <property type="entry name" value="SLR0882 PROTEIN-RELATED"/>
    <property type="match status" value="1"/>
</dbReference>
<dbReference type="InterPro" id="IPR005495">
    <property type="entry name" value="LptG/LptF_permease"/>
</dbReference>
<keyword evidence="5" id="KW-0472">Membrane</keyword>
<evidence type="ECO:0000256" key="4">
    <source>
        <dbReference type="ARBA" id="ARBA00022989"/>
    </source>
</evidence>
<keyword evidence="7" id="KW-1185">Reference proteome</keyword>
<dbReference type="KEGG" id="acou:A5CBH24_24320"/>
<evidence type="ECO:0000256" key="2">
    <source>
        <dbReference type="ARBA" id="ARBA00022475"/>
    </source>
</evidence>
<comment type="subcellular location">
    <subcellularLocation>
        <location evidence="1">Cell membrane</location>
        <topology evidence="1">Multi-pass membrane protein</topology>
    </subcellularLocation>
</comment>
<dbReference type="STRING" id="1118061.GCA_000311925_00215"/>